<protein>
    <submittedName>
        <fullName evidence="2">Uncharacterized protein</fullName>
    </submittedName>
</protein>
<dbReference type="PANTHER" id="PTHR31549">
    <property type="entry name" value="PROTEIN, PUTATIVE (DUF247)-RELATED-RELATED"/>
    <property type="match status" value="1"/>
</dbReference>
<evidence type="ECO:0000313" key="3">
    <source>
        <dbReference type="Proteomes" id="UP000428333"/>
    </source>
</evidence>
<proteinExistence type="predicted"/>
<dbReference type="Pfam" id="PF03140">
    <property type="entry name" value="DUF247"/>
    <property type="match status" value="1"/>
</dbReference>
<dbReference type="InterPro" id="IPR004158">
    <property type="entry name" value="DUF247_pln"/>
</dbReference>
<keyword evidence="1" id="KW-0812">Transmembrane</keyword>
<comment type="caution">
    <text evidence="2">The sequence shown here is derived from an EMBL/GenBank/DDBJ whole genome shotgun (WGS) entry which is preliminary data.</text>
</comment>
<keyword evidence="1" id="KW-0472">Membrane</keyword>
<keyword evidence="1" id="KW-1133">Transmembrane helix</keyword>
<dbReference type="PANTHER" id="PTHR31549:SF23">
    <property type="entry name" value="OS03G0591600 PROTEIN"/>
    <property type="match status" value="1"/>
</dbReference>
<dbReference type="EMBL" id="QEFC01000682">
    <property type="protein sequence ID" value="KAE9462656.1"/>
    <property type="molecule type" value="Genomic_DNA"/>
</dbReference>
<evidence type="ECO:0000256" key="1">
    <source>
        <dbReference type="SAM" id="Phobius"/>
    </source>
</evidence>
<feature type="transmembrane region" description="Helical" evidence="1">
    <location>
        <begin position="488"/>
        <end position="510"/>
    </location>
</feature>
<accession>A0A6A4LP20</accession>
<name>A0A6A4LP20_9ERIC</name>
<organism evidence="2 3">
    <name type="scientific">Rhododendron williamsianum</name>
    <dbReference type="NCBI Taxonomy" id="262921"/>
    <lineage>
        <taxon>Eukaryota</taxon>
        <taxon>Viridiplantae</taxon>
        <taxon>Streptophyta</taxon>
        <taxon>Embryophyta</taxon>
        <taxon>Tracheophyta</taxon>
        <taxon>Spermatophyta</taxon>
        <taxon>Magnoliopsida</taxon>
        <taxon>eudicotyledons</taxon>
        <taxon>Gunneridae</taxon>
        <taxon>Pentapetalae</taxon>
        <taxon>asterids</taxon>
        <taxon>Ericales</taxon>
        <taxon>Ericaceae</taxon>
        <taxon>Ericoideae</taxon>
        <taxon>Rhodoreae</taxon>
        <taxon>Rhododendron</taxon>
    </lineage>
</organism>
<dbReference type="Proteomes" id="UP000428333">
    <property type="component" value="Linkage Group LG03"/>
</dbReference>
<keyword evidence="3" id="KW-1185">Reference proteome</keyword>
<evidence type="ECO:0000313" key="2">
    <source>
        <dbReference type="EMBL" id="KAE9462656.1"/>
    </source>
</evidence>
<dbReference type="AlphaFoldDB" id="A0A6A4LP20"/>
<reference evidence="2 3" key="1">
    <citation type="journal article" date="2019" name="Genome Biol. Evol.">
        <title>The Rhododendron genome and chromosomal organization provide insight into shared whole-genome duplications across the heath family (Ericaceae).</title>
        <authorList>
            <person name="Soza V.L."/>
            <person name="Lindsley D."/>
            <person name="Waalkes A."/>
            <person name="Ramage E."/>
            <person name="Patwardhan R.P."/>
            <person name="Burton J.N."/>
            <person name="Adey A."/>
            <person name="Kumar A."/>
            <person name="Qiu R."/>
            <person name="Shendure J."/>
            <person name="Hall B."/>
        </authorList>
    </citation>
    <scope>NUCLEOTIDE SEQUENCE [LARGE SCALE GENOMIC DNA]</scope>
    <source>
        <strain evidence="2">RSF 1966-606</strain>
    </source>
</reference>
<gene>
    <name evidence="2" type="ORF">C3L33_05440</name>
</gene>
<feature type="non-terminal residue" evidence="2">
    <location>
        <position position="1"/>
    </location>
</feature>
<dbReference type="OrthoDB" id="2356035at2759"/>
<sequence length="528" mass="59088">MASNSIFESRSSERQWVNQISKIIDEEVRVEIIDIPVSIFRVPTTISAFKPKAYTPQLIGLGPYHRFRPELYEMERYKVAAATRVQKEFKSLEFKQLVDVLSKVENSVRACYHKFLDIDDDTLAWIMAIDGLFLLDFLNSYVNKKDRLTSCTTTALLADASGKNLALSEILGDIVMLENQIPIFILSKILTIQTSRPDVHNNLLPSMLTGFCQALSPLKLRADLPLISRISDHSHLLDLLYHLIVPEILPGTKVPGNGEQGGAFNVEGQQNADSGNSTTIFVEFWNLFSNLTIFSKFTKPIRVVIGLPWKYITGLLGISKGNETSTPEGDEENKTPKVEEIMIPSVSNLRDVGVEFFPTSGDITSIRFDKTTGRFYLPVVTLNVNSEVVMRNLVAYEASIASESLVLARYTELMNGIIDTAGDATLLREKKIIVNSLKSDAEVSELFNGMSKSVRLTNVSYIDKAIGDANSYFFSSKKVRVYTSMKKYVYGSWRFLTIVAVILIILMTALQSFCSVYTCDNIYVTTSS</sequence>